<accession>A0A1V9Z8C9</accession>
<proteinExistence type="predicted"/>
<dbReference type="CDD" id="cd00742">
    <property type="entry name" value="FABP"/>
    <property type="match status" value="1"/>
</dbReference>
<sequence length="145" mass="15367">MSSSLYQQAQDFAGVWKCSHVEGMEELLAALNVSWLKRKAGAAMGFGAKRVVQTVTQIGDKIAIVNSGGIKDFTNEIEAICPACMDGPVRCAASWGADGSLVLRTQMKGTDVVIVRRRVDATTTVVEVTCGNVVSVRTFALVSAA</sequence>
<keyword evidence="2" id="KW-1185">Reference proteome</keyword>
<name>A0A1V9Z8C9_ACHHY</name>
<dbReference type="InterPro" id="IPR012674">
    <property type="entry name" value="Calycin"/>
</dbReference>
<comment type="caution">
    <text evidence="1">The sequence shown here is derived from an EMBL/GenBank/DDBJ whole genome shotgun (WGS) entry which is preliminary data.</text>
</comment>
<reference evidence="1 2" key="1">
    <citation type="journal article" date="2014" name="Genome Biol. Evol.">
        <title>The secreted proteins of Achlya hypogyna and Thraustotheca clavata identify the ancestral oomycete secretome and reveal gene acquisitions by horizontal gene transfer.</title>
        <authorList>
            <person name="Misner I."/>
            <person name="Blouin N."/>
            <person name="Leonard G."/>
            <person name="Richards T.A."/>
            <person name="Lane C.E."/>
        </authorList>
    </citation>
    <scope>NUCLEOTIDE SEQUENCE [LARGE SCALE GENOMIC DNA]</scope>
    <source>
        <strain evidence="1 2">ATCC 48635</strain>
    </source>
</reference>
<dbReference type="EMBL" id="JNBR01000367">
    <property type="protein sequence ID" value="OQR94268.1"/>
    <property type="molecule type" value="Genomic_DNA"/>
</dbReference>
<protein>
    <submittedName>
        <fullName evidence="1">Uncharacterized protein</fullName>
    </submittedName>
</protein>
<gene>
    <name evidence="1" type="ORF">ACHHYP_01551</name>
</gene>
<dbReference type="AlphaFoldDB" id="A0A1V9Z8C9"/>
<evidence type="ECO:0000313" key="1">
    <source>
        <dbReference type="EMBL" id="OQR94268.1"/>
    </source>
</evidence>
<dbReference type="Proteomes" id="UP000243579">
    <property type="component" value="Unassembled WGS sequence"/>
</dbReference>
<dbReference type="OrthoDB" id="354351at2759"/>
<dbReference type="SUPFAM" id="SSF50814">
    <property type="entry name" value="Lipocalins"/>
    <property type="match status" value="1"/>
</dbReference>
<evidence type="ECO:0000313" key="2">
    <source>
        <dbReference type="Proteomes" id="UP000243579"/>
    </source>
</evidence>
<organism evidence="1 2">
    <name type="scientific">Achlya hypogyna</name>
    <name type="common">Oomycete</name>
    <name type="synonym">Protoachlya hypogyna</name>
    <dbReference type="NCBI Taxonomy" id="1202772"/>
    <lineage>
        <taxon>Eukaryota</taxon>
        <taxon>Sar</taxon>
        <taxon>Stramenopiles</taxon>
        <taxon>Oomycota</taxon>
        <taxon>Saprolegniomycetes</taxon>
        <taxon>Saprolegniales</taxon>
        <taxon>Achlyaceae</taxon>
        <taxon>Achlya</taxon>
    </lineage>
</organism>
<dbReference type="Gene3D" id="2.40.128.20">
    <property type="match status" value="1"/>
</dbReference>